<organism evidence="2 3">
    <name type="scientific">Catellatospora citrea</name>
    <dbReference type="NCBI Taxonomy" id="53366"/>
    <lineage>
        <taxon>Bacteria</taxon>
        <taxon>Bacillati</taxon>
        <taxon>Actinomycetota</taxon>
        <taxon>Actinomycetes</taxon>
        <taxon>Micromonosporales</taxon>
        <taxon>Micromonosporaceae</taxon>
        <taxon>Catellatospora</taxon>
    </lineage>
</organism>
<accession>A0A8J3KJ30</accession>
<feature type="domain" description="HTH marR-type" evidence="1">
    <location>
        <begin position="6"/>
        <end position="138"/>
    </location>
</feature>
<dbReference type="RefSeq" id="WP_120314785.1">
    <property type="nucleotide sequence ID" value="NZ_BONH01000007.1"/>
</dbReference>
<dbReference type="SMART" id="SM00347">
    <property type="entry name" value="HTH_MARR"/>
    <property type="match status" value="1"/>
</dbReference>
<gene>
    <name evidence="2" type="primary">marR</name>
    <name evidence="2" type="ORF">Cci01nite_19980</name>
</gene>
<dbReference type="SUPFAM" id="SSF46785">
    <property type="entry name" value="Winged helix' DNA-binding domain"/>
    <property type="match status" value="1"/>
</dbReference>
<dbReference type="InterPro" id="IPR036388">
    <property type="entry name" value="WH-like_DNA-bd_sf"/>
</dbReference>
<dbReference type="EMBL" id="BONH01000007">
    <property type="protein sequence ID" value="GIF96904.1"/>
    <property type="molecule type" value="Genomic_DNA"/>
</dbReference>
<dbReference type="InterPro" id="IPR052526">
    <property type="entry name" value="HTH-type_Bedaq_tolerance"/>
</dbReference>
<dbReference type="PANTHER" id="PTHR39515">
    <property type="entry name" value="CONSERVED PROTEIN"/>
    <property type="match status" value="1"/>
</dbReference>
<keyword evidence="3" id="KW-1185">Reference proteome</keyword>
<dbReference type="GO" id="GO:0003700">
    <property type="term" value="F:DNA-binding transcription factor activity"/>
    <property type="evidence" value="ECO:0007669"/>
    <property type="project" value="InterPro"/>
</dbReference>
<evidence type="ECO:0000313" key="2">
    <source>
        <dbReference type="EMBL" id="GIF96904.1"/>
    </source>
</evidence>
<evidence type="ECO:0000313" key="3">
    <source>
        <dbReference type="Proteomes" id="UP000659904"/>
    </source>
</evidence>
<dbReference type="Proteomes" id="UP000659904">
    <property type="component" value="Unassembled WGS sequence"/>
</dbReference>
<evidence type="ECO:0000259" key="1">
    <source>
        <dbReference type="PROSITE" id="PS50995"/>
    </source>
</evidence>
<protein>
    <submittedName>
        <fullName evidence="2">MarR family transcriptional regulator</fullName>
    </submittedName>
</protein>
<dbReference type="Gene3D" id="1.10.10.10">
    <property type="entry name" value="Winged helix-like DNA-binding domain superfamily/Winged helix DNA-binding domain"/>
    <property type="match status" value="1"/>
</dbReference>
<sequence>MADEFAEQVVQRIYGVRRVLRRRLSAAMTLPPFTGSQVDLLRLVESSAGIGVSAAAQQLHLAANSVSTMVNQLGRSGYLRREPDPKDRRAARLFLTGQAIERLAGWRDARAQLLGAGLAALTPQDRQALARALPALGRLADAIAEVSDD</sequence>
<proteinExistence type="predicted"/>
<dbReference type="InterPro" id="IPR000835">
    <property type="entry name" value="HTH_MarR-typ"/>
</dbReference>
<name>A0A8J3KJ30_9ACTN</name>
<dbReference type="InterPro" id="IPR036390">
    <property type="entry name" value="WH_DNA-bd_sf"/>
</dbReference>
<dbReference type="AlphaFoldDB" id="A0A8J3KJ30"/>
<dbReference type="PANTHER" id="PTHR39515:SF2">
    <property type="entry name" value="HTH-TYPE TRANSCRIPTIONAL REGULATOR RV0880"/>
    <property type="match status" value="1"/>
</dbReference>
<dbReference type="Pfam" id="PF01047">
    <property type="entry name" value="MarR"/>
    <property type="match status" value="1"/>
</dbReference>
<dbReference type="PROSITE" id="PS50995">
    <property type="entry name" value="HTH_MARR_2"/>
    <property type="match status" value="1"/>
</dbReference>
<reference evidence="2 3" key="1">
    <citation type="submission" date="2021-01" db="EMBL/GenBank/DDBJ databases">
        <title>Whole genome shotgun sequence of Catellatospora citrea NBRC 14495.</title>
        <authorList>
            <person name="Komaki H."/>
            <person name="Tamura T."/>
        </authorList>
    </citation>
    <scope>NUCLEOTIDE SEQUENCE [LARGE SCALE GENOMIC DNA]</scope>
    <source>
        <strain evidence="2 3">NBRC 14495</strain>
    </source>
</reference>
<comment type="caution">
    <text evidence="2">The sequence shown here is derived from an EMBL/GenBank/DDBJ whole genome shotgun (WGS) entry which is preliminary data.</text>
</comment>